<dbReference type="GO" id="GO:0006508">
    <property type="term" value="P:proteolysis"/>
    <property type="evidence" value="ECO:0007669"/>
    <property type="project" value="UniProtKB-KW"/>
</dbReference>
<dbReference type="GO" id="GO:0004185">
    <property type="term" value="F:serine-type carboxypeptidase activity"/>
    <property type="evidence" value="ECO:0007669"/>
    <property type="project" value="UniProtKB-UniRule"/>
</dbReference>
<reference evidence="11" key="2">
    <citation type="journal article" date="2024" name="Plant">
        <title>Genomic evolution and insights into agronomic trait innovations of Sesamum species.</title>
        <authorList>
            <person name="Miao H."/>
            <person name="Wang L."/>
            <person name="Qu L."/>
            <person name="Liu H."/>
            <person name="Sun Y."/>
            <person name="Le M."/>
            <person name="Wang Q."/>
            <person name="Wei S."/>
            <person name="Zheng Y."/>
            <person name="Lin W."/>
            <person name="Duan Y."/>
            <person name="Cao H."/>
            <person name="Xiong S."/>
            <person name="Wang X."/>
            <person name="Wei L."/>
            <person name="Li C."/>
            <person name="Ma Q."/>
            <person name="Ju M."/>
            <person name="Zhao R."/>
            <person name="Li G."/>
            <person name="Mu C."/>
            <person name="Tian Q."/>
            <person name="Mei H."/>
            <person name="Zhang T."/>
            <person name="Gao T."/>
            <person name="Zhang H."/>
        </authorList>
    </citation>
    <scope>NUCLEOTIDE SEQUENCE</scope>
    <source>
        <strain evidence="11">KEN1</strain>
    </source>
</reference>
<evidence type="ECO:0000256" key="3">
    <source>
        <dbReference type="ARBA" id="ARBA00022525"/>
    </source>
</evidence>
<dbReference type="InterPro" id="IPR001563">
    <property type="entry name" value="Peptidase_S10"/>
</dbReference>
<keyword evidence="5 10" id="KW-0645">Protease</keyword>
<dbReference type="GO" id="GO:0005576">
    <property type="term" value="C:extracellular region"/>
    <property type="evidence" value="ECO:0007669"/>
    <property type="project" value="UniProtKB-SubCell"/>
</dbReference>
<evidence type="ECO:0000256" key="10">
    <source>
        <dbReference type="RuleBase" id="RU361156"/>
    </source>
</evidence>
<evidence type="ECO:0000256" key="8">
    <source>
        <dbReference type="ARBA" id="ARBA00023157"/>
    </source>
</evidence>
<dbReference type="GO" id="GO:0016747">
    <property type="term" value="F:acyltransferase activity, transferring groups other than amino-acyl groups"/>
    <property type="evidence" value="ECO:0007669"/>
    <property type="project" value="TreeGrafter"/>
</dbReference>
<dbReference type="PROSITE" id="PS00560">
    <property type="entry name" value="CARBOXYPEPT_SER_HIS"/>
    <property type="match status" value="1"/>
</dbReference>
<dbReference type="FunFam" id="3.40.50.1820:FF:000143">
    <property type="entry name" value="Carboxypeptidase"/>
    <property type="match status" value="1"/>
</dbReference>
<dbReference type="Gene3D" id="3.40.50.1820">
    <property type="entry name" value="alpha/beta hydrolase"/>
    <property type="match status" value="1"/>
</dbReference>
<name>A0AAW2TD79_9LAMI</name>
<feature type="signal peptide" evidence="10">
    <location>
        <begin position="1"/>
        <end position="27"/>
    </location>
</feature>
<accession>A0AAW2TD79</accession>
<evidence type="ECO:0000256" key="2">
    <source>
        <dbReference type="ARBA" id="ARBA00009431"/>
    </source>
</evidence>
<feature type="chain" id="PRO_5043098451" description="Carboxypeptidase" evidence="10">
    <location>
        <begin position="28"/>
        <end position="468"/>
    </location>
</feature>
<protein>
    <recommendedName>
        <fullName evidence="10">Carboxypeptidase</fullName>
        <ecNumber evidence="10">3.4.16.-</ecNumber>
    </recommendedName>
</protein>
<keyword evidence="8" id="KW-1015">Disulfide bond</keyword>
<dbReference type="Pfam" id="PF00450">
    <property type="entry name" value="Peptidase_S10"/>
    <property type="match status" value="1"/>
</dbReference>
<evidence type="ECO:0000256" key="4">
    <source>
        <dbReference type="ARBA" id="ARBA00022645"/>
    </source>
</evidence>
<dbReference type="EMBL" id="JACGWN010000015">
    <property type="protein sequence ID" value="KAL0402696.1"/>
    <property type="molecule type" value="Genomic_DNA"/>
</dbReference>
<proteinExistence type="inferred from homology"/>
<reference evidence="11" key="1">
    <citation type="submission" date="2020-06" db="EMBL/GenBank/DDBJ databases">
        <authorList>
            <person name="Li T."/>
            <person name="Hu X."/>
            <person name="Zhang T."/>
            <person name="Song X."/>
            <person name="Zhang H."/>
            <person name="Dai N."/>
            <person name="Sheng W."/>
            <person name="Hou X."/>
            <person name="Wei L."/>
        </authorList>
    </citation>
    <scope>NUCLEOTIDE SEQUENCE</scope>
    <source>
        <strain evidence="11">KEN1</strain>
        <tissue evidence="11">Leaf</tissue>
    </source>
</reference>
<dbReference type="PRINTS" id="PR00724">
    <property type="entry name" value="CRBOXYPTASEC"/>
</dbReference>
<evidence type="ECO:0000256" key="6">
    <source>
        <dbReference type="ARBA" id="ARBA00022729"/>
    </source>
</evidence>
<evidence type="ECO:0000256" key="7">
    <source>
        <dbReference type="ARBA" id="ARBA00022801"/>
    </source>
</evidence>
<dbReference type="InterPro" id="IPR029058">
    <property type="entry name" value="AB_hydrolase_fold"/>
</dbReference>
<dbReference type="PROSITE" id="PS00131">
    <property type="entry name" value="CARBOXYPEPT_SER_SER"/>
    <property type="match status" value="1"/>
</dbReference>
<dbReference type="AlphaFoldDB" id="A0AAW2TD79"/>
<keyword evidence="3" id="KW-0964">Secreted</keyword>
<dbReference type="SUPFAM" id="SSF53474">
    <property type="entry name" value="alpha/beta-Hydrolases"/>
    <property type="match status" value="1"/>
</dbReference>
<evidence type="ECO:0000256" key="5">
    <source>
        <dbReference type="ARBA" id="ARBA00022670"/>
    </source>
</evidence>
<comment type="similarity">
    <text evidence="2 10">Belongs to the peptidase S10 family.</text>
</comment>
<dbReference type="PANTHER" id="PTHR11802:SF254">
    <property type="entry name" value="SERINE CARBOXYPEPTIDASE-LIKE 20"/>
    <property type="match status" value="1"/>
</dbReference>
<dbReference type="GO" id="GO:0019748">
    <property type="term" value="P:secondary metabolic process"/>
    <property type="evidence" value="ECO:0007669"/>
    <property type="project" value="TreeGrafter"/>
</dbReference>
<dbReference type="PANTHER" id="PTHR11802">
    <property type="entry name" value="SERINE PROTEASE FAMILY S10 SERINE CARBOXYPEPTIDASE"/>
    <property type="match status" value="1"/>
</dbReference>
<evidence type="ECO:0000256" key="1">
    <source>
        <dbReference type="ARBA" id="ARBA00004613"/>
    </source>
</evidence>
<comment type="caution">
    <text evidence="11">The sequence shown here is derived from an EMBL/GenBank/DDBJ whole genome shotgun (WGS) entry which is preliminary data.</text>
</comment>
<keyword evidence="4 10" id="KW-0121">Carboxypeptidase</keyword>
<dbReference type="InterPro" id="IPR033124">
    <property type="entry name" value="Ser_caboxypep_his_AS"/>
</dbReference>
<dbReference type="EC" id="3.4.16.-" evidence="10"/>
<keyword evidence="6 10" id="KW-0732">Signal</keyword>
<evidence type="ECO:0000256" key="9">
    <source>
        <dbReference type="ARBA" id="ARBA00023180"/>
    </source>
</evidence>
<sequence>MAMHKLMLLLMSISICMFLQYLCPLEAAPEDYLVTSLPGFKGTFPSKHYSGYVTLDGNPPKNLFYYFVASERSPARDPVVLWLNGGPGCSSFDGFVYEHGPFHFEAAKHKGGLPVLHLNPYSWSKVASIIYLDSPVGVGFSYSANTTYYVTGDLQTAAETHLFLLKWFEQFPEFTSNPFYITGESYAGIYIPTLASDVVKGIKNGAKPVINFKGYMVGNGVCDPGFDGNALVPFAHGMGLISANMFKEAEVLCKGNYHNSLNANCQKILYKIDRVLDELNRYDILEPCFHNVGLNDVANENTTGLPQSFKQLGKLRGLLLDDLHRFVQDDVQATIWLNNDAVRTAIHASPESGNWSLCVDLRYTHDAGSMLSYHKNLTSSGYRVLIYSGDHDMCVPFTGTQAWTQSLGYKIVDEWRPWKSNRQIAGFIQKYANDFTFLTIKGAGHTVPEYKPRESLHFFSRWIEGRRI</sequence>
<evidence type="ECO:0000313" key="11">
    <source>
        <dbReference type="EMBL" id="KAL0402696.1"/>
    </source>
</evidence>
<gene>
    <name evidence="11" type="ORF">Slati_4299500</name>
</gene>
<dbReference type="InterPro" id="IPR018202">
    <property type="entry name" value="Ser_caboxypep_ser_AS"/>
</dbReference>
<keyword evidence="7 10" id="KW-0378">Hydrolase</keyword>
<keyword evidence="9" id="KW-0325">Glycoprotein</keyword>
<organism evidence="11">
    <name type="scientific">Sesamum latifolium</name>
    <dbReference type="NCBI Taxonomy" id="2727402"/>
    <lineage>
        <taxon>Eukaryota</taxon>
        <taxon>Viridiplantae</taxon>
        <taxon>Streptophyta</taxon>
        <taxon>Embryophyta</taxon>
        <taxon>Tracheophyta</taxon>
        <taxon>Spermatophyta</taxon>
        <taxon>Magnoliopsida</taxon>
        <taxon>eudicotyledons</taxon>
        <taxon>Gunneridae</taxon>
        <taxon>Pentapetalae</taxon>
        <taxon>asterids</taxon>
        <taxon>lamiids</taxon>
        <taxon>Lamiales</taxon>
        <taxon>Pedaliaceae</taxon>
        <taxon>Sesamum</taxon>
    </lineage>
</organism>
<comment type="subcellular location">
    <subcellularLocation>
        <location evidence="1">Secreted</location>
    </subcellularLocation>
</comment>